<dbReference type="PANTHER" id="PTHR43142:SF1">
    <property type="entry name" value="CARBOXYLIC ESTER HYDROLASE"/>
    <property type="match status" value="1"/>
</dbReference>
<sequence>TLQDKILVTVPSGGQIRGSSMKTRNHGHQIYSFRGIPYAQPPIGNLRFRPPVAKRLTPSKKPFDATQDGPECIQRDPMLGLVLGKEDCLVLNVYTRNINTTSRRPVMVFMHGGGFAVGSGSSSMYSPRRLLDHDIVLVTINYRLHLLGFLSTNDDASPGNYGLLDQTEALKWVRDNIEAFGGDPNVVNIFGESAGSLFHSVIAQSGSPLCPWTKQKFPYFWAKKLAEDVGCTTHNTDRMMRCLRLMPVQILILEMSKYSDTLMTPFRPVVDGYFLPNSSYDLLKHGDIVNKVPIMMGLIAEEGELVYEMLIRPAIKRPLKLTDKLLTSVIALALSIKEEEVNQEAIDLLRKEYFHSVDPNDAESIRDIIIKNPLMVTMCSSCFLIAILMLKLSKLKILCSRCGRNSQNLGIRLNILIRLKLMYQNGLDQSKMIFKSIIWIIHSEHSLIIQTMINT</sequence>
<evidence type="ECO:0000256" key="3">
    <source>
        <dbReference type="ARBA" id="ARBA00022801"/>
    </source>
</evidence>
<keyword evidence="8" id="KW-1185">Reference proteome</keyword>
<evidence type="ECO:0000256" key="5">
    <source>
        <dbReference type="RuleBase" id="RU361235"/>
    </source>
</evidence>
<keyword evidence="3 5" id="KW-0378">Hydrolase</keyword>
<evidence type="ECO:0000313" key="7">
    <source>
        <dbReference type="EnsemblMetazoa" id="SMAR012252-PA"/>
    </source>
</evidence>
<dbReference type="eggNOG" id="KOG1516">
    <property type="taxonomic scope" value="Eukaryota"/>
</dbReference>
<dbReference type="SUPFAM" id="SSF53474">
    <property type="entry name" value="alpha/beta-Hydrolases"/>
    <property type="match status" value="1"/>
</dbReference>
<keyword evidence="2" id="KW-0719">Serine esterase</keyword>
<dbReference type="PhylomeDB" id="T1JEK5"/>
<evidence type="ECO:0000313" key="8">
    <source>
        <dbReference type="Proteomes" id="UP000014500"/>
    </source>
</evidence>
<dbReference type="Proteomes" id="UP000014500">
    <property type="component" value="Unassembled WGS sequence"/>
</dbReference>
<dbReference type="GO" id="GO:0052689">
    <property type="term" value="F:carboxylic ester hydrolase activity"/>
    <property type="evidence" value="ECO:0007669"/>
    <property type="project" value="UniProtKB-KW"/>
</dbReference>
<reference evidence="7" key="2">
    <citation type="submission" date="2015-02" db="UniProtKB">
        <authorList>
            <consortium name="EnsemblMetazoa"/>
        </authorList>
    </citation>
    <scope>IDENTIFICATION</scope>
</reference>
<dbReference type="STRING" id="126957.T1JEK5"/>
<dbReference type="AlphaFoldDB" id="T1JEK5"/>
<proteinExistence type="inferred from homology"/>
<dbReference type="EnsemblMetazoa" id="SMAR012252-RA">
    <property type="protein sequence ID" value="SMAR012252-PA"/>
    <property type="gene ID" value="SMAR012252"/>
</dbReference>
<protein>
    <recommendedName>
        <fullName evidence="5">Carboxylic ester hydrolase</fullName>
        <ecNumber evidence="5">3.1.1.-</ecNumber>
    </recommendedName>
</protein>
<feature type="domain" description="Carboxylesterase type B" evidence="6">
    <location>
        <begin position="7"/>
        <end position="368"/>
    </location>
</feature>
<dbReference type="EC" id="3.1.1.-" evidence="5"/>
<name>T1JEK5_STRMM</name>
<dbReference type="InterPro" id="IPR019826">
    <property type="entry name" value="Carboxylesterase_B_AS"/>
</dbReference>
<evidence type="ECO:0000256" key="4">
    <source>
        <dbReference type="ARBA" id="ARBA00023180"/>
    </source>
</evidence>
<dbReference type="InterPro" id="IPR029058">
    <property type="entry name" value="AB_hydrolase_fold"/>
</dbReference>
<dbReference type="EMBL" id="JH432122">
    <property type="status" value="NOT_ANNOTATED_CDS"/>
    <property type="molecule type" value="Genomic_DNA"/>
</dbReference>
<comment type="similarity">
    <text evidence="1 5">Belongs to the type-B carboxylesterase/lipase family.</text>
</comment>
<dbReference type="PANTHER" id="PTHR43142">
    <property type="entry name" value="CARBOXYLIC ESTER HYDROLASE"/>
    <property type="match status" value="1"/>
</dbReference>
<reference evidence="8" key="1">
    <citation type="submission" date="2011-05" db="EMBL/GenBank/DDBJ databases">
        <authorList>
            <person name="Richards S.R."/>
            <person name="Qu J."/>
            <person name="Jiang H."/>
            <person name="Jhangiani S.N."/>
            <person name="Agravi P."/>
            <person name="Goodspeed R."/>
            <person name="Gross S."/>
            <person name="Mandapat C."/>
            <person name="Jackson L."/>
            <person name="Mathew T."/>
            <person name="Pu L."/>
            <person name="Thornton R."/>
            <person name="Saada N."/>
            <person name="Wilczek-Boney K.B."/>
            <person name="Lee S."/>
            <person name="Kovar C."/>
            <person name="Wu Y."/>
            <person name="Scherer S.E."/>
            <person name="Worley K.C."/>
            <person name="Muzny D.M."/>
            <person name="Gibbs R."/>
        </authorList>
    </citation>
    <scope>NUCLEOTIDE SEQUENCE</scope>
    <source>
        <strain evidence="8">Brora</strain>
    </source>
</reference>
<dbReference type="Gene3D" id="3.40.50.1820">
    <property type="entry name" value="alpha/beta hydrolase"/>
    <property type="match status" value="1"/>
</dbReference>
<accession>T1JEK5</accession>
<dbReference type="InterPro" id="IPR002018">
    <property type="entry name" value="CarbesteraseB"/>
</dbReference>
<evidence type="ECO:0000256" key="1">
    <source>
        <dbReference type="ARBA" id="ARBA00005964"/>
    </source>
</evidence>
<dbReference type="PROSITE" id="PS00122">
    <property type="entry name" value="CARBOXYLESTERASE_B_1"/>
    <property type="match status" value="1"/>
</dbReference>
<organism evidence="7 8">
    <name type="scientific">Strigamia maritima</name>
    <name type="common">European centipede</name>
    <name type="synonym">Geophilus maritimus</name>
    <dbReference type="NCBI Taxonomy" id="126957"/>
    <lineage>
        <taxon>Eukaryota</taxon>
        <taxon>Metazoa</taxon>
        <taxon>Ecdysozoa</taxon>
        <taxon>Arthropoda</taxon>
        <taxon>Myriapoda</taxon>
        <taxon>Chilopoda</taxon>
        <taxon>Pleurostigmophora</taxon>
        <taxon>Geophilomorpha</taxon>
        <taxon>Linotaeniidae</taxon>
        <taxon>Strigamia</taxon>
    </lineage>
</organism>
<dbReference type="OMA" id="FFMERDI"/>
<evidence type="ECO:0000256" key="2">
    <source>
        <dbReference type="ARBA" id="ARBA00022487"/>
    </source>
</evidence>
<evidence type="ECO:0000259" key="6">
    <source>
        <dbReference type="Pfam" id="PF00135"/>
    </source>
</evidence>
<dbReference type="HOGENOM" id="CLU_006586_4_0_1"/>
<keyword evidence="4" id="KW-0325">Glycoprotein</keyword>
<dbReference type="Pfam" id="PF00135">
    <property type="entry name" value="COesterase"/>
    <property type="match status" value="1"/>
</dbReference>